<evidence type="ECO:0000313" key="1">
    <source>
        <dbReference type="EMBL" id="CAH0563066.1"/>
    </source>
</evidence>
<dbReference type="EMBL" id="OV121139">
    <property type="protein sequence ID" value="CAH0563066.1"/>
    <property type="molecule type" value="Genomic_DNA"/>
</dbReference>
<sequence length="124" mass="14364">MDTQYKQLFLEPNEDVDDSYTFVVSIVPLQMTTYSADGSSTSKTMENIRKRVKIKLVTKWNGRYGAEAYIAKPEFKNCTIFCENLVTIELGKLQIWWNKPIYVGASYTQLGENHHIQLSLWLYG</sequence>
<keyword evidence="2" id="KW-1185">Reference proteome</keyword>
<organism evidence="1 2">
    <name type="scientific">Brassicogethes aeneus</name>
    <name type="common">Rape pollen beetle</name>
    <name type="synonym">Meligethes aeneus</name>
    <dbReference type="NCBI Taxonomy" id="1431903"/>
    <lineage>
        <taxon>Eukaryota</taxon>
        <taxon>Metazoa</taxon>
        <taxon>Ecdysozoa</taxon>
        <taxon>Arthropoda</taxon>
        <taxon>Hexapoda</taxon>
        <taxon>Insecta</taxon>
        <taxon>Pterygota</taxon>
        <taxon>Neoptera</taxon>
        <taxon>Endopterygota</taxon>
        <taxon>Coleoptera</taxon>
        <taxon>Polyphaga</taxon>
        <taxon>Cucujiformia</taxon>
        <taxon>Nitidulidae</taxon>
        <taxon>Meligethinae</taxon>
        <taxon>Brassicogethes</taxon>
    </lineage>
</organism>
<name>A0A9P0BFA1_BRAAE</name>
<reference evidence="1" key="1">
    <citation type="submission" date="2021-12" db="EMBL/GenBank/DDBJ databases">
        <authorList>
            <person name="King R."/>
        </authorList>
    </citation>
    <scope>NUCLEOTIDE SEQUENCE</scope>
</reference>
<evidence type="ECO:0000313" key="2">
    <source>
        <dbReference type="Proteomes" id="UP001154078"/>
    </source>
</evidence>
<proteinExistence type="predicted"/>
<dbReference type="OrthoDB" id="6602337at2759"/>
<accession>A0A9P0BFA1</accession>
<dbReference type="Proteomes" id="UP001154078">
    <property type="component" value="Chromosome 8"/>
</dbReference>
<dbReference type="AlphaFoldDB" id="A0A9P0BFA1"/>
<protein>
    <submittedName>
        <fullName evidence="1">Uncharacterized protein</fullName>
    </submittedName>
</protein>
<gene>
    <name evidence="1" type="ORF">MELIAE_LOCUS12052</name>
</gene>